<evidence type="ECO:0000313" key="1">
    <source>
        <dbReference type="EMBL" id="KAF6163551.1"/>
    </source>
</evidence>
<keyword evidence="2" id="KW-1185">Reference proteome</keyword>
<dbReference type="Proteomes" id="UP000541444">
    <property type="component" value="Unassembled WGS sequence"/>
</dbReference>
<organism evidence="1 2">
    <name type="scientific">Kingdonia uniflora</name>
    <dbReference type="NCBI Taxonomy" id="39325"/>
    <lineage>
        <taxon>Eukaryota</taxon>
        <taxon>Viridiplantae</taxon>
        <taxon>Streptophyta</taxon>
        <taxon>Embryophyta</taxon>
        <taxon>Tracheophyta</taxon>
        <taxon>Spermatophyta</taxon>
        <taxon>Magnoliopsida</taxon>
        <taxon>Ranunculales</taxon>
        <taxon>Circaeasteraceae</taxon>
        <taxon>Kingdonia</taxon>
    </lineage>
</organism>
<comment type="caution">
    <text evidence="1">The sequence shown here is derived from an EMBL/GenBank/DDBJ whole genome shotgun (WGS) entry which is preliminary data.</text>
</comment>
<gene>
    <name evidence="1" type="ORF">GIB67_002556</name>
</gene>
<dbReference type="AlphaFoldDB" id="A0A7J7N8J1"/>
<name>A0A7J7N8J1_9MAGN</name>
<evidence type="ECO:0000313" key="2">
    <source>
        <dbReference type="Proteomes" id="UP000541444"/>
    </source>
</evidence>
<sequence length="77" mass="9195">RERINSYSSFSKKGFIKKNLENTQREKQKIRGFDKELSEGDKRLKRARDSRSRRWQYNNVVRGKLDSTADLHSYTEG</sequence>
<proteinExistence type="predicted"/>
<reference evidence="1 2" key="1">
    <citation type="journal article" date="2020" name="IScience">
        <title>Genome Sequencing of the Endangered Kingdonia uniflora (Circaeasteraceae, Ranunculales) Reveals Potential Mechanisms of Evolutionary Specialization.</title>
        <authorList>
            <person name="Sun Y."/>
            <person name="Deng T."/>
            <person name="Zhang A."/>
            <person name="Moore M.J."/>
            <person name="Landis J.B."/>
            <person name="Lin N."/>
            <person name="Zhang H."/>
            <person name="Zhang X."/>
            <person name="Huang J."/>
            <person name="Zhang X."/>
            <person name="Sun H."/>
            <person name="Wang H."/>
        </authorList>
    </citation>
    <scope>NUCLEOTIDE SEQUENCE [LARGE SCALE GENOMIC DNA]</scope>
    <source>
        <strain evidence="1">TB1705</strain>
        <tissue evidence="1">Leaf</tissue>
    </source>
</reference>
<protein>
    <submittedName>
        <fullName evidence="1">Uncharacterized protein</fullName>
    </submittedName>
</protein>
<dbReference type="EMBL" id="JACGCM010000973">
    <property type="protein sequence ID" value="KAF6163551.1"/>
    <property type="molecule type" value="Genomic_DNA"/>
</dbReference>
<feature type="non-terminal residue" evidence="1">
    <location>
        <position position="1"/>
    </location>
</feature>
<accession>A0A7J7N8J1</accession>